<dbReference type="NCBIfam" id="NF033831">
    <property type="entry name" value="sce7725_fam"/>
    <property type="match status" value="1"/>
</dbReference>
<dbReference type="PATRIC" id="fig|1590.142.peg.284"/>
<organism evidence="1 2">
    <name type="scientific">Lactiplantibacillus plantarum</name>
    <name type="common">Lactobacillus plantarum</name>
    <dbReference type="NCBI Taxonomy" id="1590"/>
    <lineage>
        <taxon>Bacteria</taxon>
        <taxon>Bacillati</taxon>
        <taxon>Bacillota</taxon>
        <taxon>Bacilli</taxon>
        <taxon>Lactobacillales</taxon>
        <taxon>Lactobacillaceae</taxon>
        <taxon>Lactiplantibacillus</taxon>
    </lineage>
</organism>
<evidence type="ECO:0000313" key="2">
    <source>
        <dbReference type="Proteomes" id="UP000094892"/>
    </source>
</evidence>
<dbReference type="OMA" id="AIHLVYP"/>
<accession>A0A1E3KND6</accession>
<sequence length="305" mass="34259">MSTYYPYLRGRMYDLLALKTLCEQHQLGPHIIPVIEPVRDSKELQQTVTTFIEAQQPFSIIANPQVSVYGLNTVKLHPLPDLRPYPFYRPGAILAADFSRDFLTTSPGQTSLLIAPNYPLLKAYQHTTTLQHAGHVLIPDEARLHQLLPQHAVLLTDPVATPAHVADYQEITDAYFAPANWHQTPVGFDGFGDYSLMGRPYFDHGMPSRAIALHLIYVTVNGDLRIHHFVSDSNANMRGQKQKFFEALTKLTDWAPAHLTGLNRTPALATLLAYAEGDKFPGLGIIKKLAIMHHFQLMHRLLALN</sequence>
<evidence type="ECO:0000313" key="1">
    <source>
        <dbReference type="EMBL" id="ODO60353.1"/>
    </source>
</evidence>
<dbReference type="GeneID" id="89668018"/>
<dbReference type="RefSeq" id="WP_011100959.1">
    <property type="nucleotide sequence ID" value="NZ_AP028145.1"/>
</dbReference>
<dbReference type="InterPro" id="IPR047727">
    <property type="entry name" value="Sce7725-like"/>
</dbReference>
<dbReference type="EMBL" id="MCOL01000001">
    <property type="protein sequence ID" value="ODO60353.1"/>
    <property type="molecule type" value="Genomic_DNA"/>
</dbReference>
<dbReference type="AlphaFoldDB" id="A0A1E3KND6"/>
<name>A0A1E3KND6_LACPN</name>
<gene>
    <name evidence="1" type="ORF">LPJSA22_00286</name>
</gene>
<comment type="caution">
    <text evidence="1">The sequence shown here is derived from an EMBL/GenBank/DDBJ whole genome shotgun (WGS) entry which is preliminary data.</text>
</comment>
<dbReference type="Proteomes" id="UP000094892">
    <property type="component" value="Unassembled WGS sequence"/>
</dbReference>
<proteinExistence type="predicted"/>
<reference evidence="1 2" key="1">
    <citation type="submission" date="2016-08" db="EMBL/GenBank/DDBJ databases">
        <title>Genome sequencing of Lactobacillus plantarum JSA22, isolated from fermented soybean paste.</title>
        <authorList>
            <person name="Choi H.S."/>
        </authorList>
    </citation>
    <scope>NUCLEOTIDE SEQUENCE [LARGE SCALE GENOMIC DNA]</scope>
    <source>
        <strain evidence="1 2">JSA22</strain>
    </source>
</reference>
<protein>
    <submittedName>
        <fullName evidence="1">Uncharacterized protein</fullName>
    </submittedName>
</protein>